<dbReference type="SUPFAM" id="SSF88723">
    <property type="entry name" value="PIN domain-like"/>
    <property type="match status" value="1"/>
</dbReference>
<evidence type="ECO:0000256" key="3">
    <source>
        <dbReference type="ARBA" id="ARBA00022723"/>
    </source>
</evidence>
<gene>
    <name evidence="8" type="ORF">S01H4_02858</name>
    <name evidence="7" type="ORF">S01H4_12419</name>
</gene>
<proteinExistence type="predicted"/>
<dbReference type="EMBL" id="BART01005270">
    <property type="protein sequence ID" value="GAG63525.1"/>
    <property type="molecule type" value="Genomic_DNA"/>
</dbReference>
<organism evidence="7">
    <name type="scientific">marine sediment metagenome</name>
    <dbReference type="NCBI Taxonomy" id="412755"/>
    <lineage>
        <taxon>unclassified sequences</taxon>
        <taxon>metagenomes</taxon>
        <taxon>ecological metagenomes</taxon>
    </lineage>
</organism>
<dbReference type="Gene3D" id="3.40.50.1010">
    <property type="entry name" value="5'-nuclease"/>
    <property type="match status" value="1"/>
</dbReference>
<dbReference type="PANTHER" id="PTHR42740">
    <property type="entry name" value="RIBONUCLEASE VAPC3"/>
    <property type="match status" value="1"/>
</dbReference>
<keyword evidence="3" id="KW-0479">Metal-binding</keyword>
<dbReference type="PANTHER" id="PTHR42740:SF1">
    <property type="entry name" value="RIBONUCLEASE VAPC3"/>
    <property type="match status" value="1"/>
</dbReference>
<dbReference type="GO" id="GO:0004540">
    <property type="term" value="F:RNA nuclease activity"/>
    <property type="evidence" value="ECO:0007669"/>
    <property type="project" value="TreeGrafter"/>
</dbReference>
<sequence>MVLVDTSVLINYLGDVINNKTAKFTELLDLKIPYGINFYIYQEILQGAKTEQDFELLKNYLDTQRFYYLHKGINSYEEAAKIYFDCRKNGLTISSTIDCLIAQTCIENNIYLLHDDKDFDLISKIIKIKIY</sequence>
<dbReference type="EMBL" id="BART01000659">
    <property type="protein sequence ID" value="GAG74104.1"/>
    <property type="molecule type" value="Genomic_DNA"/>
</dbReference>
<protein>
    <recommendedName>
        <fullName evidence="6">PIN domain-containing protein</fullName>
    </recommendedName>
</protein>
<evidence type="ECO:0000313" key="8">
    <source>
        <dbReference type="EMBL" id="GAG74104.1"/>
    </source>
</evidence>
<comment type="caution">
    <text evidence="7">The sequence shown here is derived from an EMBL/GenBank/DDBJ whole genome shotgun (WGS) entry which is preliminary data.</text>
</comment>
<evidence type="ECO:0000256" key="5">
    <source>
        <dbReference type="ARBA" id="ARBA00022842"/>
    </source>
</evidence>
<keyword evidence="2" id="KW-0540">Nuclease</keyword>
<evidence type="ECO:0000313" key="7">
    <source>
        <dbReference type="EMBL" id="GAG63525.1"/>
    </source>
</evidence>
<feature type="domain" description="PIN" evidence="6">
    <location>
        <begin position="2"/>
        <end position="123"/>
    </location>
</feature>
<dbReference type="InterPro" id="IPR029060">
    <property type="entry name" value="PIN-like_dom_sf"/>
</dbReference>
<keyword evidence="4" id="KW-0378">Hydrolase</keyword>
<dbReference type="Pfam" id="PF01850">
    <property type="entry name" value="PIN"/>
    <property type="match status" value="1"/>
</dbReference>
<evidence type="ECO:0000256" key="2">
    <source>
        <dbReference type="ARBA" id="ARBA00022722"/>
    </source>
</evidence>
<evidence type="ECO:0000256" key="1">
    <source>
        <dbReference type="ARBA" id="ARBA00022649"/>
    </source>
</evidence>
<dbReference type="GO" id="GO:0016787">
    <property type="term" value="F:hydrolase activity"/>
    <property type="evidence" value="ECO:0007669"/>
    <property type="project" value="UniProtKB-KW"/>
</dbReference>
<dbReference type="GO" id="GO:0046872">
    <property type="term" value="F:metal ion binding"/>
    <property type="evidence" value="ECO:0007669"/>
    <property type="project" value="UniProtKB-KW"/>
</dbReference>
<dbReference type="AlphaFoldDB" id="X0Z2R1"/>
<evidence type="ECO:0000256" key="4">
    <source>
        <dbReference type="ARBA" id="ARBA00022801"/>
    </source>
</evidence>
<dbReference type="CDD" id="cd18762">
    <property type="entry name" value="PIN_MtVapC3-like"/>
    <property type="match status" value="1"/>
</dbReference>
<accession>X0Z2R1</accession>
<reference evidence="7" key="1">
    <citation type="journal article" date="2014" name="Front. Microbiol.">
        <title>High frequency of phylogenetically diverse reductive dehalogenase-homologous genes in deep subseafloor sedimentary metagenomes.</title>
        <authorList>
            <person name="Kawai M."/>
            <person name="Futagami T."/>
            <person name="Toyoda A."/>
            <person name="Takaki Y."/>
            <person name="Nishi S."/>
            <person name="Hori S."/>
            <person name="Arai W."/>
            <person name="Tsubouchi T."/>
            <person name="Morono Y."/>
            <person name="Uchiyama I."/>
            <person name="Ito T."/>
            <person name="Fujiyama A."/>
            <person name="Inagaki F."/>
            <person name="Takami H."/>
        </authorList>
    </citation>
    <scope>NUCLEOTIDE SEQUENCE</scope>
    <source>
        <strain evidence="7">Expedition CK06-06</strain>
    </source>
</reference>
<keyword evidence="1" id="KW-1277">Toxin-antitoxin system</keyword>
<dbReference type="InterPro" id="IPR002716">
    <property type="entry name" value="PIN_dom"/>
</dbReference>
<evidence type="ECO:0000259" key="6">
    <source>
        <dbReference type="Pfam" id="PF01850"/>
    </source>
</evidence>
<dbReference type="InterPro" id="IPR051749">
    <property type="entry name" value="PINc/VapC_TA_RNase"/>
</dbReference>
<name>X0Z2R1_9ZZZZ</name>
<keyword evidence="5" id="KW-0460">Magnesium</keyword>